<reference evidence="2 3" key="2">
    <citation type="submission" date="2018-04" db="EMBL/GenBank/DDBJ databases">
        <title>OglaRS2 (Oryza glaberrima Reference Sequence Version 2).</title>
        <authorList>
            <person name="Zhang J."/>
            <person name="Kudrna D."/>
            <person name="Lee S."/>
            <person name="Talag J."/>
            <person name="Rajasekar S."/>
            <person name="Wing R.A."/>
        </authorList>
    </citation>
    <scope>NUCLEOTIDE SEQUENCE [LARGE SCALE GENOMIC DNA]</scope>
    <source>
        <strain evidence="2 3">cv. IRGC 96717</strain>
    </source>
</reference>
<reference evidence="2" key="1">
    <citation type="submission" date="2015-06" db="UniProtKB">
        <authorList>
            <consortium name="EnsemblPlants"/>
        </authorList>
    </citation>
    <scope>IDENTIFICATION</scope>
</reference>
<proteinExistence type="predicted"/>
<dbReference type="AlphaFoldDB" id="I1P998"/>
<sequence>MDSPTTSYSTTSAEGEIQPNQIGTIIVIDNLVYRDHPSLKLRGVPKDVRSHDIERVRNKVIENIFQEQLSTRVGCGQVHRIIENDLDKCRVVTPNLPTKTDDLSHSTGHGWTTREKVVNG</sequence>
<evidence type="ECO:0008006" key="4">
    <source>
        <dbReference type="Google" id="ProtNLM"/>
    </source>
</evidence>
<protein>
    <recommendedName>
        <fullName evidence="4">Ulp1 protease-like</fullName>
    </recommendedName>
</protein>
<dbReference type="HOGENOM" id="CLU_171376_0_0_1"/>
<dbReference type="EnsemblPlants" id="ORGLA03G0094400.1">
    <property type="protein sequence ID" value="ORGLA03G0094400.1"/>
    <property type="gene ID" value="ORGLA03G0094400"/>
</dbReference>
<feature type="region of interest" description="Disordered" evidence="1">
    <location>
        <begin position="95"/>
        <end position="120"/>
    </location>
</feature>
<dbReference type="Gramene" id="ORGLA03G0094400.1">
    <property type="protein sequence ID" value="ORGLA03G0094400.1"/>
    <property type="gene ID" value="ORGLA03G0094400"/>
</dbReference>
<keyword evidence="3" id="KW-1185">Reference proteome</keyword>
<accession>I1P998</accession>
<evidence type="ECO:0000313" key="3">
    <source>
        <dbReference type="Proteomes" id="UP000007306"/>
    </source>
</evidence>
<organism evidence="2 3">
    <name type="scientific">Oryza glaberrima</name>
    <name type="common">African rice</name>
    <dbReference type="NCBI Taxonomy" id="4538"/>
    <lineage>
        <taxon>Eukaryota</taxon>
        <taxon>Viridiplantae</taxon>
        <taxon>Streptophyta</taxon>
        <taxon>Embryophyta</taxon>
        <taxon>Tracheophyta</taxon>
        <taxon>Spermatophyta</taxon>
        <taxon>Magnoliopsida</taxon>
        <taxon>Liliopsida</taxon>
        <taxon>Poales</taxon>
        <taxon>Poaceae</taxon>
        <taxon>BOP clade</taxon>
        <taxon>Oryzoideae</taxon>
        <taxon>Oryzeae</taxon>
        <taxon>Oryzinae</taxon>
        <taxon>Oryza</taxon>
    </lineage>
</organism>
<evidence type="ECO:0000313" key="2">
    <source>
        <dbReference type="EnsemblPlants" id="ORGLA03G0094400.1"/>
    </source>
</evidence>
<dbReference type="Proteomes" id="UP000007306">
    <property type="component" value="Chromosome 3"/>
</dbReference>
<name>I1P998_ORYGL</name>
<evidence type="ECO:0000256" key="1">
    <source>
        <dbReference type="SAM" id="MobiDB-lite"/>
    </source>
</evidence>